<evidence type="ECO:0000313" key="3">
    <source>
        <dbReference type="Proteomes" id="UP001486626"/>
    </source>
</evidence>
<dbReference type="EMBL" id="JAQJCQ010000008">
    <property type="protein sequence ID" value="MEL4891919.1"/>
    <property type="molecule type" value="Genomic_DNA"/>
</dbReference>
<evidence type="ECO:0000313" key="2">
    <source>
        <dbReference type="EMBL" id="MEL4891919.1"/>
    </source>
</evidence>
<name>A0ABU9LB19_9XANT</name>
<accession>A0ABU9LB19</accession>
<dbReference type="Proteomes" id="UP001486626">
    <property type="component" value="Unassembled WGS sequence"/>
</dbReference>
<dbReference type="RefSeq" id="WP_342073471.1">
    <property type="nucleotide sequence ID" value="NZ_JAQJCQ010000008.1"/>
</dbReference>
<keyword evidence="3" id="KW-1185">Reference proteome</keyword>
<gene>
    <name evidence="2" type="ORF">PIQ37_10815</name>
</gene>
<reference evidence="2 3" key="1">
    <citation type="journal article" date="2024" name="FEMS Microbiol. Lett.">
        <title>Xanthomonas protegens sp. nov., a novel rice seed-associated bacterium, provides in vivo protection against X. oryzae pv. oryzae, the bacterial leaf blight pathogen.</title>
        <authorList>
            <person name="Rana R."/>
            <person name="Sharma A."/>
            <person name="Madhavan V.N."/>
            <person name="Korpole S."/>
            <person name="Sonti R.V."/>
            <person name="Patel H.K."/>
            <person name="Patil P.B."/>
        </authorList>
    </citation>
    <scope>NUCLEOTIDE SEQUENCE [LARGE SCALE GENOMIC DNA]</scope>
    <source>
        <strain evidence="2 3">PPL118</strain>
    </source>
</reference>
<comment type="caution">
    <text evidence="2">The sequence shown here is derived from an EMBL/GenBank/DDBJ whole genome shotgun (WGS) entry which is preliminary data.</text>
</comment>
<protein>
    <recommendedName>
        <fullName evidence="4">Secreted protein</fullName>
    </recommendedName>
</protein>
<evidence type="ECO:0000256" key="1">
    <source>
        <dbReference type="SAM" id="MobiDB-lite"/>
    </source>
</evidence>
<sequence>MSLLVVAVAGGGTALRSAMRHPPHTHVGSGVRDVSAAHRIDAVTCGQRSAIVAQARAGGESAWDSATYAHRRQQKSQGSLPGFFGA</sequence>
<organism evidence="2 3">
    <name type="scientific">Xanthomonas protegens</name>
    <dbReference type="NCBI Taxonomy" id="3380705"/>
    <lineage>
        <taxon>Bacteria</taxon>
        <taxon>Pseudomonadati</taxon>
        <taxon>Pseudomonadota</taxon>
        <taxon>Gammaproteobacteria</taxon>
        <taxon>Lysobacterales</taxon>
        <taxon>Lysobacteraceae</taxon>
        <taxon>Xanthomonas</taxon>
    </lineage>
</organism>
<feature type="region of interest" description="Disordered" evidence="1">
    <location>
        <begin position="66"/>
        <end position="86"/>
    </location>
</feature>
<evidence type="ECO:0008006" key="4">
    <source>
        <dbReference type="Google" id="ProtNLM"/>
    </source>
</evidence>
<proteinExistence type="predicted"/>